<dbReference type="SUPFAM" id="SSF51735">
    <property type="entry name" value="NAD(P)-binding Rossmann-fold domains"/>
    <property type="match status" value="1"/>
</dbReference>
<sequence>MAAQFIKYIWEVPAVPLSFTLHYLKTQLFTTLPLPTTSYSSKTVIITGANSGIGLEATRHYVRLGAARVIMACRSTERGERAKASIALPAGNEAVIEVWPLDLCSFESVKAFCKRAQEELNRLDVLLLNAGIAMGEFELSEGYETTITTNVISTFFMGIKLLPLLRRTGIERNEESHLTFVASEAHYFTAFKERHEDKIFESYKSKGDHYWGDRYGASKLLEVLLTRELAETLDQRAGGPGKIPIIVNSVTPGMCGATSLFRSAPWIIAVIIRSMSWIIARSPDQGARILMAAAEGGRETHGKYIDSGKVHDPSKFALSDEGKKAGKKAWGELMEILETIEPGSTFMLG</sequence>
<dbReference type="EMBL" id="MU865003">
    <property type="protein sequence ID" value="KAK4460829.1"/>
    <property type="molecule type" value="Genomic_DNA"/>
</dbReference>
<dbReference type="Gene3D" id="3.40.50.720">
    <property type="entry name" value="NAD(P)-binding Rossmann-like Domain"/>
    <property type="match status" value="1"/>
</dbReference>
<dbReference type="PANTHER" id="PTHR43157:SF31">
    <property type="entry name" value="PHOSPHATIDYLINOSITOL-GLYCAN BIOSYNTHESIS CLASS F PROTEIN"/>
    <property type="match status" value="1"/>
</dbReference>
<dbReference type="Pfam" id="PF00106">
    <property type="entry name" value="adh_short"/>
    <property type="match status" value="1"/>
</dbReference>
<reference evidence="2" key="2">
    <citation type="submission" date="2023-06" db="EMBL/GenBank/DDBJ databases">
        <authorList>
            <consortium name="Lawrence Berkeley National Laboratory"/>
            <person name="Mondo S.J."/>
            <person name="Hensen N."/>
            <person name="Bonometti L."/>
            <person name="Westerberg I."/>
            <person name="Brannstrom I.O."/>
            <person name="Guillou S."/>
            <person name="Cros-Aarteil S."/>
            <person name="Calhoun S."/>
            <person name="Haridas S."/>
            <person name="Kuo A."/>
            <person name="Pangilinan J."/>
            <person name="Riley R."/>
            <person name="Labutti K."/>
            <person name="Andreopoulos B."/>
            <person name="Lipzen A."/>
            <person name="Chen C."/>
            <person name="Yanf M."/>
            <person name="Daum C."/>
            <person name="Ng V."/>
            <person name="Clum A."/>
            <person name="Steindorff A."/>
            <person name="Ohm R."/>
            <person name="Martin F."/>
            <person name="Silar P."/>
            <person name="Natvig D."/>
            <person name="Lalanne C."/>
            <person name="Gautier V."/>
            <person name="Ament-Velasquez S.L."/>
            <person name="Kruys A."/>
            <person name="Hutchinson M.I."/>
            <person name="Powell A.J."/>
            <person name="Barry K."/>
            <person name="Miller A.N."/>
            <person name="Grigoriev I.V."/>
            <person name="Debuchy R."/>
            <person name="Gladieux P."/>
            <person name="Thoren M.H."/>
            <person name="Johannesson H."/>
        </authorList>
    </citation>
    <scope>NUCLEOTIDE SEQUENCE</scope>
    <source>
        <strain evidence="2">PSN324</strain>
    </source>
</reference>
<protein>
    <submittedName>
        <fullName evidence="2">Uncharacterized protein</fullName>
    </submittedName>
</protein>
<dbReference type="Proteomes" id="UP001321749">
    <property type="component" value="Unassembled WGS sequence"/>
</dbReference>
<dbReference type="GO" id="GO:0016491">
    <property type="term" value="F:oxidoreductase activity"/>
    <property type="evidence" value="ECO:0007669"/>
    <property type="project" value="UniProtKB-KW"/>
</dbReference>
<proteinExistence type="predicted"/>
<keyword evidence="1" id="KW-0560">Oxidoreductase</keyword>
<dbReference type="InterPro" id="IPR036291">
    <property type="entry name" value="NAD(P)-bd_dom_sf"/>
</dbReference>
<keyword evidence="3" id="KW-1185">Reference proteome</keyword>
<evidence type="ECO:0000256" key="1">
    <source>
        <dbReference type="ARBA" id="ARBA00023002"/>
    </source>
</evidence>
<comment type="caution">
    <text evidence="2">The sequence shown here is derived from an EMBL/GenBank/DDBJ whole genome shotgun (WGS) entry which is preliminary data.</text>
</comment>
<evidence type="ECO:0000313" key="3">
    <source>
        <dbReference type="Proteomes" id="UP001321749"/>
    </source>
</evidence>
<organism evidence="2 3">
    <name type="scientific">Cladorrhinum samala</name>
    <dbReference type="NCBI Taxonomy" id="585594"/>
    <lineage>
        <taxon>Eukaryota</taxon>
        <taxon>Fungi</taxon>
        <taxon>Dikarya</taxon>
        <taxon>Ascomycota</taxon>
        <taxon>Pezizomycotina</taxon>
        <taxon>Sordariomycetes</taxon>
        <taxon>Sordariomycetidae</taxon>
        <taxon>Sordariales</taxon>
        <taxon>Podosporaceae</taxon>
        <taxon>Cladorrhinum</taxon>
    </lineage>
</organism>
<dbReference type="InterPro" id="IPR002347">
    <property type="entry name" value="SDR_fam"/>
</dbReference>
<gene>
    <name evidence="2" type="ORF">QBC42DRAFT_298216</name>
</gene>
<accession>A0AAV9HLE9</accession>
<evidence type="ECO:0000313" key="2">
    <source>
        <dbReference type="EMBL" id="KAK4460829.1"/>
    </source>
</evidence>
<dbReference type="PANTHER" id="PTHR43157">
    <property type="entry name" value="PHOSPHATIDYLINOSITOL-GLYCAN BIOSYNTHESIS CLASS F PROTEIN-RELATED"/>
    <property type="match status" value="1"/>
</dbReference>
<dbReference type="PRINTS" id="PR00081">
    <property type="entry name" value="GDHRDH"/>
</dbReference>
<name>A0AAV9HLE9_9PEZI</name>
<reference evidence="2" key="1">
    <citation type="journal article" date="2023" name="Mol. Phylogenet. Evol.">
        <title>Genome-scale phylogeny and comparative genomics of the fungal order Sordariales.</title>
        <authorList>
            <person name="Hensen N."/>
            <person name="Bonometti L."/>
            <person name="Westerberg I."/>
            <person name="Brannstrom I.O."/>
            <person name="Guillou S."/>
            <person name="Cros-Aarteil S."/>
            <person name="Calhoun S."/>
            <person name="Haridas S."/>
            <person name="Kuo A."/>
            <person name="Mondo S."/>
            <person name="Pangilinan J."/>
            <person name="Riley R."/>
            <person name="LaButti K."/>
            <person name="Andreopoulos B."/>
            <person name="Lipzen A."/>
            <person name="Chen C."/>
            <person name="Yan M."/>
            <person name="Daum C."/>
            <person name="Ng V."/>
            <person name="Clum A."/>
            <person name="Steindorff A."/>
            <person name="Ohm R.A."/>
            <person name="Martin F."/>
            <person name="Silar P."/>
            <person name="Natvig D.O."/>
            <person name="Lalanne C."/>
            <person name="Gautier V."/>
            <person name="Ament-Velasquez S.L."/>
            <person name="Kruys A."/>
            <person name="Hutchinson M.I."/>
            <person name="Powell A.J."/>
            <person name="Barry K."/>
            <person name="Miller A.N."/>
            <person name="Grigoriev I.V."/>
            <person name="Debuchy R."/>
            <person name="Gladieux P."/>
            <person name="Hiltunen Thoren M."/>
            <person name="Johannesson H."/>
        </authorList>
    </citation>
    <scope>NUCLEOTIDE SEQUENCE</scope>
    <source>
        <strain evidence="2">PSN324</strain>
    </source>
</reference>
<dbReference type="AlphaFoldDB" id="A0AAV9HLE9"/>